<name>A0A1D1Y2K5_9ARAE</name>
<dbReference type="EMBL" id="GDJX01019068">
    <property type="protein sequence ID" value="JAT48868.1"/>
    <property type="molecule type" value="Transcribed_RNA"/>
</dbReference>
<feature type="region of interest" description="Disordered" evidence="1">
    <location>
        <begin position="39"/>
        <end position="61"/>
    </location>
</feature>
<feature type="region of interest" description="Disordered" evidence="1">
    <location>
        <begin position="170"/>
        <end position="213"/>
    </location>
</feature>
<proteinExistence type="predicted"/>
<keyword evidence="2" id="KW-0648">Protein biosynthesis</keyword>
<protein>
    <submittedName>
        <fullName evidence="2">Translation initiation factor IF-2</fullName>
    </submittedName>
</protein>
<evidence type="ECO:0000256" key="1">
    <source>
        <dbReference type="SAM" id="MobiDB-lite"/>
    </source>
</evidence>
<reference evidence="2" key="1">
    <citation type="submission" date="2015-07" db="EMBL/GenBank/DDBJ databases">
        <title>Transcriptome Assembly of Anthurium amnicola.</title>
        <authorList>
            <person name="Suzuki J."/>
        </authorList>
    </citation>
    <scope>NUCLEOTIDE SEQUENCE</scope>
</reference>
<keyword evidence="2" id="KW-0396">Initiation factor</keyword>
<feature type="non-terminal residue" evidence="2">
    <location>
        <position position="1"/>
    </location>
</feature>
<sequence length="213" mass="22869">ALQSTIFQEILYESRHRKPPHLHHSHSSVSSLVAVAPASTSTPASSPRAERPASALRGEQARGEACCQREEGPSAGAWVSPFSPLLAIPCFTSLFPSFPCGLTFVRRSLLSPSHLSLSSLLTLSNLSVEAYTKHICRGESPLKAEIHLLQNIKEGERAEGRVVVSLTVGSKPARPKNRSEVLRGPGWSRPGGTLRHSSQSAGHRSLMGGLEGR</sequence>
<organism evidence="2">
    <name type="scientific">Anthurium amnicola</name>
    <dbReference type="NCBI Taxonomy" id="1678845"/>
    <lineage>
        <taxon>Eukaryota</taxon>
        <taxon>Viridiplantae</taxon>
        <taxon>Streptophyta</taxon>
        <taxon>Embryophyta</taxon>
        <taxon>Tracheophyta</taxon>
        <taxon>Spermatophyta</taxon>
        <taxon>Magnoliopsida</taxon>
        <taxon>Liliopsida</taxon>
        <taxon>Araceae</taxon>
        <taxon>Pothoideae</taxon>
        <taxon>Potheae</taxon>
        <taxon>Anthurium</taxon>
    </lineage>
</organism>
<feature type="compositionally biased region" description="Low complexity" evidence="1">
    <location>
        <begin position="39"/>
        <end position="57"/>
    </location>
</feature>
<gene>
    <name evidence="2" type="primary">infB_75</name>
    <name evidence="2" type="ORF">g.100011</name>
</gene>
<evidence type="ECO:0000313" key="2">
    <source>
        <dbReference type="EMBL" id="JAT48868.1"/>
    </source>
</evidence>
<accession>A0A1D1Y2K5</accession>
<dbReference type="GO" id="GO:0003743">
    <property type="term" value="F:translation initiation factor activity"/>
    <property type="evidence" value="ECO:0007669"/>
    <property type="project" value="UniProtKB-KW"/>
</dbReference>
<dbReference type="AlphaFoldDB" id="A0A1D1Y2K5"/>